<sequence length="218" mass="24340">MTALPPILKSRGWRWSRHLGSWYVQRSRDAAPKLATINATADALRAAGFNVELDIDASYRPTAEVEADKIARHEDRAATLSAKAGRLAAREAAAEQHATELTERMPLGQPILVDHYSGYEFAGQRPDYILSCQLTTQDVIFSCQTETEVTGLDKDTKAVLKALKEAGFEIRKSKNGHPMVYKDEKLITTFSGSASDPRSFRNTLSYLKRAGFQWPPRR</sequence>
<dbReference type="Pfam" id="PF12083">
    <property type="entry name" value="DUF3560"/>
    <property type="match status" value="1"/>
</dbReference>
<evidence type="ECO:0000313" key="2">
    <source>
        <dbReference type="Proteomes" id="UP000005951"/>
    </source>
</evidence>
<dbReference type="InterPro" id="IPR021944">
    <property type="entry name" value="DUF3560"/>
</dbReference>
<dbReference type="AlphaFoldDB" id="K8XQB6"/>
<name>K8XQB6_RHOOP</name>
<organism evidence="1 2">
    <name type="scientific">Rhodococcus opacus M213</name>
    <dbReference type="NCBI Taxonomy" id="1129896"/>
    <lineage>
        <taxon>Bacteria</taxon>
        <taxon>Bacillati</taxon>
        <taxon>Actinomycetota</taxon>
        <taxon>Actinomycetes</taxon>
        <taxon>Mycobacteriales</taxon>
        <taxon>Nocardiaceae</taxon>
        <taxon>Rhodococcus</taxon>
    </lineage>
</organism>
<reference evidence="1 2" key="1">
    <citation type="journal article" date="2013" name="Genome Announc.">
        <title>Draft Genome Sequence of Rhodococcus opacus Strain M213 Shows a Diverse Catabolic Potential.</title>
        <authorList>
            <person name="Pathak A."/>
            <person name="Green S.J."/>
            <person name="Ogram A."/>
            <person name="Chauhan A."/>
        </authorList>
    </citation>
    <scope>NUCLEOTIDE SEQUENCE [LARGE SCALE GENOMIC DNA]</scope>
    <source>
        <strain evidence="1 2">M213</strain>
    </source>
</reference>
<gene>
    <name evidence="1" type="ORF">WSS_A05974</name>
</gene>
<dbReference type="Proteomes" id="UP000005951">
    <property type="component" value="Unassembled WGS sequence"/>
</dbReference>
<accession>K8XQB6</accession>
<comment type="caution">
    <text evidence="1">The sequence shown here is derived from an EMBL/GenBank/DDBJ whole genome shotgun (WGS) entry which is preliminary data.</text>
</comment>
<dbReference type="EMBL" id="AJYC02000015">
    <property type="protein sequence ID" value="EKT83639.1"/>
    <property type="molecule type" value="Genomic_DNA"/>
</dbReference>
<protein>
    <submittedName>
        <fullName evidence="1">Uncharacterized protein</fullName>
    </submittedName>
</protein>
<evidence type="ECO:0000313" key="1">
    <source>
        <dbReference type="EMBL" id="EKT83639.1"/>
    </source>
</evidence>
<dbReference type="RefSeq" id="WP_005254289.1">
    <property type="nucleotide sequence ID" value="NZ_AJYC02000015.1"/>
</dbReference>
<proteinExistence type="predicted"/>